<dbReference type="Proteomes" id="UP000198748">
    <property type="component" value="Unassembled WGS sequence"/>
</dbReference>
<dbReference type="EMBL" id="FNAN01000001">
    <property type="protein sequence ID" value="SDD59249.1"/>
    <property type="molecule type" value="Genomic_DNA"/>
</dbReference>
<dbReference type="STRING" id="659014.SAMN04487996_101393"/>
<keyword evidence="2" id="KW-1185">Reference proteome</keyword>
<evidence type="ECO:0000313" key="2">
    <source>
        <dbReference type="Proteomes" id="UP000198748"/>
    </source>
</evidence>
<organism evidence="1 2">
    <name type="scientific">Dyadobacter soli</name>
    <dbReference type="NCBI Taxonomy" id="659014"/>
    <lineage>
        <taxon>Bacteria</taxon>
        <taxon>Pseudomonadati</taxon>
        <taxon>Bacteroidota</taxon>
        <taxon>Cytophagia</taxon>
        <taxon>Cytophagales</taxon>
        <taxon>Spirosomataceae</taxon>
        <taxon>Dyadobacter</taxon>
    </lineage>
</organism>
<dbReference type="OrthoDB" id="1036397at2"/>
<dbReference type="AlphaFoldDB" id="A0A1G6W0B7"/>
<name>A0A1G6W0B7_9BACT</name>
<gene>
    <name evidence="1" type="ORF">SAMN04487996_101393</name>
</gene>
<reference evidence="2" key="1">
    <citation type="submission" date="2016-10" db="EMBL/GenBank/DDBJ databases">
        <authorList>
            <person name="Varghese N."/>
            <person name="Submissions S."/>
        </authorList>
    </citation>
    <scope>NUCLEOTIDE SEQUENCE [LARGE SCALE GENOMIC DNA]</scope>
    <source>
        <strain evidence="2">DSM 25329</strain>
    </source>
</reference>
<sequence length="92" mass="9968">MVEVFKTNVGKHSQARLLVDLICLAFNGYRASFDLEDCDKVLRVSCESNAVCNASITGLLESFGYEASVMKDEYSGNALANTASNSIHSITI</sequence>
<dbReference type="RefSeq" id="WP_090146321.1">
    <property type="nucleotide sequence ID" value="NZ_FNAN01000001.1"/>
</dbReference>
<protein>
    <submittedName>
        <fullName evidence="1">Uncharacterized protein</fullName>
    </submittedName>
</protein>
<proteinExistence type="predicted"/>
<evidence type="ECO:0000313" key="1">
    <source>
        <dbReference type="EMBL" id="SDD59249.1"/>
    </source>
</evidence>
<accession>A0A1G6W0B7</accession>